<evidence type="ECO:0000256" key="5">
    <source>
        <dbReference type="SAM" id="Phobius"/>
    </source>
</evidence>
<feature type="transmembrane region" description="Helical" evidence="5">
    <location>
        <begin position="85"/>
        <end position="112"/>
    </location>
</feature>
<dbReference type="InterPro" id="IPR059112">
    <property type="entry name" value="CysZ/EI24"/>
</dbReference>
<protein>
    <recommendedName>
        <fullName evidence="8">EI24 domain-containing protein</fullName>
    </recommendedName>
</protein>
<sequence length="289" mass="32730">MVGLPQVFKSFGLALVGTMHPRMLWLSLRPFLIVSILWGCLIWLTWTPALALLSEFLTNSLFTNWIQEGLIWAGFENARAWIAPLFFVMLIIPLITISLLVLIAFSTVPAIVKIVVRQAHYQDLECKRGGGLLGSLIYTLWSALICLALVMLTLPVWWVPPLVAVLPPLLWGWLTMRLMSYDVLAKHASVEERDQLLEKYRWPLLCMGIASGMLGAVPTFFWATSALALVLFPIVSFVALWIYSLIFVFAGLWFSHFLLDALKELRDEELDKALTVQSRVVDMELPYHG</sequence>
<proteinExistence type="predicted"/>
<evidence type="ECO:0000256" key="2">
    <source>
        <dbReference type="ARBA" id="ARBA00022692"/>
    </source>
</evidence>
<comment type="subcellular location">
    <subcellularLocation>
        <location evidence="1">Membrane</location>
        <topology evidence="1">Multi-pass membrane protein</topology>
    </subcellularLocation>
</comment>
<name>A0A210RX17_9BURK</name>
<feature type="transmembrane region" description="Helical" evidence="5">
    <location>
        <begin position="229"/>
        <end position="254"/>
    </location>
</feature>
<reference evidence="6 7" key="1">
    <citation type="submission" date="2017-03" db="EMBL/GenBank/DDBJ databases">
        <title>New species Polynucleobacter sp. MWH-EgelM1-30-B4.</title>
        <authorList>
            <person name="Hahn M.W."/>
        </authorList>
    </citation>
    <scope>NUCLEOTIDE SEQUENCE [LARGE SCALE GENOMIC DNA]</scope>
    <source>
        <strain evidence="6 7">MWH-EgelM1-30-B4</strain>
    </source>
</reference>
<feature type="transmembrane region" description="Helical" evidence="5">
    <location>
        <begin position="200"/>
        <end position="223"/>
    </location>
</feature>
<comment type="caution">
    <text evidence="6">The sequence shown here is derived from an EMBL/GenBank/DDBJ whole genome shotgun (WGS) entry which is preliminary data.</text>
</comment>
<evidence type="ECO:0000256" key="1">
    <source>
        <dbReference type="ARBA" id="ARBA00004141"/>
    </source>
</evidence>
<feature type="transmembrane region" description="Helical" evidence="5">
    <location>
        <begin position="132"/>
        <end position="152"/>
    </location>
</feature>
<dbReference type="OrthoDB" id="8565703at2"/>
<gene>
    <name evidence="6" type="ORF">B6A14_07110</name>
</gene>
<dbReference type="Pfam" id="PF07264">
    <property type="entry name" value="EI24"/>
    <property type="match status" value="1"/>
</dbReference>
<dbReference type="RefSeq" id="WP_087909793.1">
    <property type="nucleotide sequence ID" value="NZ_NAIA01000003.1"/>
</dbReference>
<dbReference type="AlphaFoldDB" id="A0A210RX17"/>
<dbReference type="EMBL" id="NAIA01000003">
    <property type="protein sequence ID" value="OWF65553.1"/>
    <property type="molecule type" value="Genomic_DNA"/>
</dbReference>
<keyword evidence="3 5" id="KW-1133">Transmembrane helix</keyword>
<evidence type="ECO:0008006" key="8">
    <source>
        <dbReference type="Google" id="ProtNLM"/>
    </source>
</evidence>
<organism evidence="6 7">
    <name type="scientific">Polynucleobacter hirudinilacicola</name>
    <dbReference type="NCBI Taxonomy" id="1743166"/>
    <lineage>
        <taxon>Bacteria</taxon>
        <taxon>Pseudomonadati</taxon>
        <taxon>Pseudomonadota</taxon>
        <taxon>Betaproteobacteria</taxon>
        <taxon>Burkholderiales</taxon>
        <taxon>Burkholderiaceae</taxon>
        <taxon>Polynucleobacter</taxon>
    </lineage>
</organism>
<accession>A0A210RX17</accession>
<feature type="transmembrane region" description="Helical" evidence="5">
    <location>
        <begin position="31"/>
        <end position="53"/>
    </location>
</feature>
<evidence type="ECO:0000256" key="4">
    <source>
        <dbReference type="ARBA" id="ARBA00023136"/>
    </source>
</evidence>
<keyword evidence="7" id="KW-1185">Reference proteome</keyword>
<feature type="transmembrane region" description="Helical" evidence="5">
    <location>
        <begin position="158"/>
        <end position="179"/>
    </location>
</feature>
<evidence type="ECO:0000313" key="6">
    <source>
        <dbReference type="EMBL" id="OWF65553.1"/>
    </source>
</evidence>
<evidence type="ECO:0000313" key="7">
    <source>
        <dbReference type="Proteomes" id="UP000196880"/>
    </source>
</evidence>
<evidence type="ECO:0000256" key="3">
    <source>
        <dbReference type="ARBA" id="ARBA00022989"/>
    </source>
</evidence>
<keyword evidence="4 5" id="KW-0472">Membrane</keyword>
<dbReference type="Proteomes" id="UP000196880">
    <property type="component" value="Unassembled WGS sequence"/>
</dbReference>
<keyword evidence="2 5" id="KW-0812">Transmembrane</keyword>